<evidence type="ECO:0000313" key="1">
    <source>
        <dbReference type="EMBL" id="MFC6039285.1"/>
    </source>
</evidence>
<name>A0ABW1L6U3_9BACL</name>
<dbReference type="EMBL" id="JBHSRI010000007">
    <property type="protein sequence ID" value="MFC6039285.1"/>
    <property type="molecule type" value="Genomic_DNA"/>
</dbReference>
<proteinExistence type="predicted"/>
<organism evidence="1 2">
    <name type="scientific">Paenisporosarcina macmurdoensis</name>
    <dbReference type="NCBI Taxonomy" id="212659"/>
    <lineage>
        <taxon>Bacteria</taxon>
        <taxon>Bacillati</taxon>
        <taxon>Bacillota</taxon>
        <taxon>Bacilli</taxon>
        <taxon>Bacillales</taxon>
        <taxon>Caryophanaceae</taxon>
        <taxon>Paenisporosarcina</taxon>
    </lineage>
</organism>
<keyword evidence="2" id="KW-1185">Reference proteome</keyword>
<dbReference type="RefSeq" id="WP_377733362.1">
    <property type="nucleotide sequence ID" value="NZ_JBHSRI010000007.1"/>
</dbReference>
<evidence type="ECO:0000313" key="2">
    <source>
        <dbReference type="Proteomes" id="UP001596170"/>
    </source>
</evidence>
<accession>A0ABW1L6U3</accession>
<sequence>MISTKLMDKHQVITVWSCSKKEEPNTVGFVKAYLGECADGCWLAVTTDSSWEESEVFLLHTRPTALKRKRQIMNTLFLLKENAFLTFVRKAFSIS</sequence>
<gene>
    <name evidence="1" type="ORF">ACFPYN_07510</name>
</gene>
<dbReference type="Proteomes" id="UP001596170">
    <property type="component" value="Unassembled WGS sequence"/>
</dbReference>
<reference evidence="2" key="1">
    <citation type="journal article" date="2019" name="Int. J. Syst. Evol. Microbiol.">
        <title>The Global Catalogue of Microorganisms (GCM) 10K type strain sequencing project: providing services to taxonomists for standard genome sequencing and annotation.</title>
        <authorList>
            <consortium name="The Broad Institute Genomics Platform"/>
            <consortium name="The Broad Institute Genome Sequencing Center for Infectious Disease"/>
            <person name="Wu L."/>
            <person name="Ma J."/>
        </authorList>
    </citation>
    <scope>NUCLEOTIDE SEQUENCE [LARGE SCALE GENOMIC DNA]</scope>
    <source>
        <strain evidence="2">CCUG 54527</strain>
    </source>
</reference>
<comment type="caution">
    <text evidence="1">The sequence shown here is derived from an EMBL/GenBank/DDBJ whole genome shotgun (WGS) entry which is preliminary data.</text>
</comment>
<protein>
    <submittedName>
        <fullName evidence="1">Uncharacterized protein</fullName>
    </submittedName>
</protein>